<dbReference type="EC" id="2.4.-.-" evidence="3"/>
<name>A0A9D2MH85_9FIRM</name>
<dbReference type="PANTHER" id="PTHR45947:SF13">
    <property type="entry name" value="TRANSFERASE"/>
    <property type="match status" value="1"/>
</dbReference>
<organism evidence="3 4">
    <name type="scientific">Candidatus Eubacterium faecale</name>
    <dbReference type="NCBI Taxonomy" id="2838568"/>
    <lineage>
        <taxon>Bacteria</taxon>
        <taxon>Bacillati</taxon>
        <taxon>Bacillota</taxon>
        <taxon>Clostridia</taxon>
        <taxon>Eubacteriales</taxon>
        <taxon>Eubacteriaceae</taxon>
        <taxon>Eubacterium</taxon>
    </lineage>
</organism>
<reference evidence="3" key="1">
    <citation type="journal article" date="2021" name="PeerJ">
        <title>Extensive microbial diversity within the chicken gut microbiome revealed by metagenomics and culture.</title>
        <authorList>
            <person name="Gilroy R."/>
            <person name="Ravi A."/>
            <person name="Getino M."/>
            <person name="Pursley I."/>
            <person name="Horton D.L."/>
            <person name="Alikhan N.F."/>
            <person name="Baker D."/>
            <person name="Gharbi K."/>
            <person name="Hall N."/>
            <person name="Watson M."/>
            <person name="Adriaenssens E.M."/>
            <person name="Foster-Nyarko E."/>
            <person name="Jarju S."/>
            <person name="Secka A."/>
            <person name="Antonio M."/>
            <person name="Oren A."/>
            <person name="Chaudhuri R.R."/>
            <person name="La Ragione R."/>
            <person name="Hildebrand F."/>
            <person name="Pallen M.J."/>
        </authorList>
    </citation>
    <scope>NUCLEOTIDE SEQUENCE</scope>
    <source>
        <strain evidence="3">CHK188-16595</strain>
    </source>
</reference>
<dbReference type="Pfam" id="PF13439">
    <property type="entry name" value="Glyco_transf_4"/>
    <property type="match status" value="1"/>
</dbReference>
<keyword evidence="3" id="KW-0808">Transferase</keyword>
<feature type="domain" description="Glycosyl transferase family 1" evidence="1">
    <location>
        <begin position="230"/>
        <end position="373"/>
    </location>
</feature>
<dbReference type="InterPro" id="IPR050194">
    <property type="entry name" value="Glycosyltransferase_grp1"/>
</dbReference>
<evidence type="ECO:0000259" key="2">
    <source>
        <dbReference type="Pfam" id="PF13439"/>
    </source>
</evidence>
<dbReference type="PANTHER" id="PTHR45947">
    <property type="entry name" value="SULFOQUINOVOSYL TRANSFERASE SQD2"/>
    <property type="match status" value="1"/>
</dbReference>
<evidence type="ECO:0000313" key="3">
    <source>
        <dbReference type="EMBL" id="HJB74075.1"/>
    </source>
</evidence>
<accession>A0A9D2MH85</accession>
<sequence length="394" mass="44283">MKILIVNKFLYPNGGSETYIFKIGEQLQKCGHEVQYFGMEHSGRIVGNQLGLYTKDMDFHTGSLLSKFTYPVKTIYSSDAKRKMLAVLKDFQPDAVHLNNFNYQLTPTVILAVKQYEKESGRRVRLVYTAHDYQLVCPNHMMMTPSGQICEKCAGGHSINCFKNSCIHSSKLKSMIGAAEGCFWHSKKVYRWIDTVICPTAFMASKINQDPVFRGKTKVLYNFIDKVDKTPVQKEDYVLFFGRFSAEKGMETLIAAKDIDFVCAGSGPMEDAVNHSAHIRNVGFKTGKELEELIKKAACSVYPSIWYENCPFSVMESISYGTPVVGAAIGGIPELIDDGKTGFLFAPGNVKDFSDKVKALLGNKQLALEMHKNCLNKKFMTVDQYCEKLLEIYS</sequence>
<evidence type="ECO:0000313" key="4">
    <source>
        <dbReference type="Proteomes" id="UP000823877"/>
    </source>
</evidence>
<comment type="caution">
    <text evidence="3">The sequence shown here is derived from an EMBL/GenBank/DDBJ whole genome shotgun (WGS) entry which is preliminary data.</text>
</comment>
<dbReference type="InterPro" id="IPR028098">
    <property type="entry name" value="Glyco_trans_4-like_N"/>
</dbReference>
<dbReference type="SUPFAM" id="SSF53756">
    <property type="entry name" value="UDP-Glycosyltransferase/glycogen phosphorylase"/>
    <property type="match status" value="1"/>
</dbReference>
<dbReference type="AlphaFoldDB" id="A0A9D2MH85"/>
<gene>
    <name evidence="3" type="ORF">IAA37_00160</name>
</gene>
<protein>
    <submittedName>
        <fullName evidence="3">Glycosyltransferase</fullName>
        <ecNumber evidence="3">2.4.-.-</ecNumber>
    </submittedName>
</protein>
<dbReference type="Pfam" id="PF00534">
    <property type="entry name" value="Glycos_transf_1"/>
    <property type="match status" value="1"/>
</dbReference>
<keyword evidence="3" id="KW-0328">Glycosyltransferase</keyword>
<dbReference type="Proteomes" id="UP000823877">
    <property type="component" value="Unassembled WGS sequence"/>
</dbReference>
<dbReference type="Gene3D" id="3.40.50.2000">
    <property type="entry name" value="Glycogen Phosphorylase B"/>
    <property type="match status" value="2"/>
</dbReference>
<reference evidence="3" key="2">
    <citation type="submission" date="2021-04" db="EMBL/GenBank/DDBJ databases">
        <authorList>
            <person name="Gilroy R."/>
        </authorList>
    </citation>
    <scope>NUCLEOTIDE SEQUENCE</scope>
    <source>
        <strain evidence="3">CHK188-16595</strain>
    </source>
</reference>
<dbReference type="GO" id="GO:0016757">
    <property type="term" value="F:glycosyltransferase activity"/>
    <property type="evidence" value="ECO:0007669"/>
    <property type="project" value="UniProtKB-KW"/>
</dbReference>
<dbReference type="InterPro" id="IPR001296">
    <property type="entry name" value="Glyco_trans_1"/>
</dbReference>
<dbReference type="EMBL" id="DWXN01000001">
    <property type="protein sequence ID" value="HJB74075.1"/>
    <property type="molecule type" value="Genomic_DNA"/>
</dbReference>
<feature type="domain" description="Glycosyltransferase subfamily 4-like N-terminal" evidence="2">
    <location>
        <begin position="14"/>
        <end position="225"/>
    </location>
</feature>
<evidence type="ECO:0000259" key="1">
    <source>
        <dbReference type="Pfam" id="PF00534"/>
    </source>
</evidence>
<proteinExistence type="predicted"/>